<evidence type="ECO:0000256" key="2">
    <source>
        <dbReference type="ARBA" id="ARBA00023002"/>
    </source>
</evidence>
<evidence type="ECO:0000256" key="3">
    <source>
        <dbReference type="SAM" id="MobiDB-lite"/>
    </source>
</evidence>
<dbReference type="SUPFAM" id="SSF51735">
    <property type="entry name" value="NAD(P)-binding Rossmann-fold domains"/>
    <property type="match status" value="1"/>
</dbReference>
<gene>
    <name evidence="4" type="ORF">FC85_GL002447</name>
</gene>
<dbReference type="PROSITE" id="PS00061">
    <property type="entry name" value="ADH_SHORT"/>
    <property type="match status" value="1"/>
</dbReference>
<reference evidence="4 5" key="1">
    <citation type="journal article" date="2015" name="Genome Announc.">
        <title>Expanding the biotechnology potential of lactobacilli through comparative genomics of 213 strains and associated genera.</title>
        <authorList>
            <person name="Sun Z."/>
            <person name="Harris H.M."/>
            <person name="McCann A."/>
            <person name="Guo C."/>
            <person name="Argimon S."/>
            <person name="Zhang W."/>
            <person name="Yang X."/>
            <person name="Jeffery I.B."/>
            <person name="Cooney J.C."/>
            <person name="Kagawa T.F."/>
            <person name="Liu W."/>
            <person name="Song Y."/>
            <person name="Salvetti E."/>
            <person name="Wrobel A."/>
            <person name="Rasinkangas P."/>
            <person name="Parkhill J."/>
            <person name="Rea M.C."/>
            <person name="O'Sullivan O."/>
            <person name="Ritari J."/>
            <person name="Douillard F.P."/>
            <person name="Paul Ross R."/>
            <person name="Yang R."/>
            <person name="Briner A.E."/>
            <person name="Felis G.E."/>
            <person name="de Vos W.M."/>
            <person name="Barrangou R."/>
            <person name="Klaenhammer T.R."/>
            <person name="Caufield P.W."/>
            <person name="Cui Y."/>
            <person name="Zhang H."/>
            <person name="O'Toole P.W."/>
        </authorList>
    </citation>
    <scope>NUCLEOTIDE SEQUENCE [LARGE SCALE GENOMIC DNA]</scope>
    <source>
        <strain evidence="4 5">DSM 14421</strain>
    </source>
</reference>
<dbReference type="RefSeq" id="WP_057864062.1">
    <property type="nucleotide sequence ID" value="NZ_AZEY01000023.1"/>
</dbReference>
<dbReference type="Proteomes" id="UP000052013">
    <property type="component" value="Unassembled WGS sequence"/>
</dbReference>
<dbReference type="PRINTS" id="PR00081">
    <property type="entry name" value="GDHRDH"/>
</dbReference>
<feature type="compositionally biased region" description="Basic and acidic residues" evidence="3">
    <location>
        <begin position="28"/>
        <end position="38"/>
    </location>
</feature>
<dbReference type="PATRIC" id="fig|1423739.3.peg.2545"/>
<feature type="compositionally biased region" description="Polar residues" evidence="3">
    <location>
        <begin position="13"/>
        <end position="24"/>
    </location>
</feature>
<dbReference type="PANTHER" id="PTHR48107">
    <property type="entry name" value="NADPH-DEPENDENT ALDEHYDE REDUCTASE-LIKE PROTEIN, CHLOROPLASTIC-RELATED"/>
    <property type="match status" value="1"/>
</dbReference>
<dbReference type="EMBL" id="AZEY01000023">
    <property type="protein sequence ID" value="KRL68629.1"/>
    <property type="molecule type" value="Genomic_DNA"/>
</dbReference>
<sequence length="296" mass="31674">MSDESLINPLTKYFNQDYPNQSQPEPGLESKLDPKPDAGEDSYQGSGQLKGRKALITGGDSGIGRATAIAYAREGADVAINYLPEEESDAQEVKTLIEKAGQKVVLIAGDLKSEAFNQKLVDQAADELGGLDILALIAGKQQAAGDITKLSTKQIKETFETNVYPIFWMVKAAMKYLKPGASIITTTSIQAYNPSPYLLDYATTKGAIRTLTQALSRQLADKGIRVNTVAPGPIWTPLQVVGGQPQASIPKFGQSKPLKRAGQPIELAPVYVFLASDKASYVTGQSYGVTGGDFTN</sequence>
<dbReference type="Gene3D" id="3.40.50.720">
    <property type="entry name" value="NAD(P)-binding Rossmann-like Domain"/>
    <property type="match status" value="1"/>
</dbReference>
<dbReference type="GO" id="GO:0016614">
    <property type="term" value="F:oxidoreductase activity, acting on CH-OH group of donors"/>
    <property type="evidence" value="ECO:0007669"/>
    <property type="project" value="UniProtKB-ARBA"/>
</dbReference>
<comment type="caution">
    <text evidence="4">The sequence shown here is derived from an EMBL/GenBank/DDBJ whole genome shotgun (WGS) entry which is preliminary data.</text>
</comment>
<dbReference type="PANTHER" id="PTHR48107:SF16">
    <property type="entry name" value="NADPH-DEPENDENT ALDEHYDE REDUCTASE 1, CHLOROPLASTIC"/>
    <property type="match status" value="1"/>
</dbReference>
<keyword evidence="2" id="KW-0560">Oxidoreductase</keyword>
<dbReference type="AlphaFoldDB" id="A0A0R1SQV6"/>
<dbReference type="FunFam" id="3.40.50.720:FF:000097">
    <property type="entry name" value="SDR family oxidoreductase"/>
    <property type="match status" value="1"/>
</dbReference>
<dbReference type="STRING" id="1423739.FC85_GL002447"/>
<evidence type="ECO:0000313" key="5">
    <source>
        <dbReference type="Proteomes" id="UP000052013"/>
    </source>
</evidence>
<dbReference type="InterPro" id="IPR020904">
    <property type="entry name" value="Sc_DH/Rdtase_CS"/>
</dbReference>
<proteinExistence type="inferred from homology"/>
<accession>A0A0R1SQV6</accession>
<dbReference type="InterPro" id="IPR002347">
    <property type="entry name" value="SDR_fam"/>
</dbReference>
<dbReference type="InterPro" id="IPR036291">
    <property type="entry name" value="NAD(P)-bd_dom_sf"/>
</dbReference>
<dbReference type="Pfam" id="PF13561">
    <property type="entry name" value="adh_short_C2"/>
    <property type="match status" value="1"/>
</dbReference>
<evidence type="ECO:0000313" key="4">
    <source>
        <dbReference type="EMBL" id="KRL68629.1"/>
    </source>
</evidence>
<name>A0A0R1SQV6_9LACO</name>
<protein>
    <submittedName>
        <fullName evidence="4">Short-chain alcohol dehydrogenase</fullName>
    </submittedName>
</protein>
<organism evidence="4 5">
    <name type="scientific">Lentilactobacillus diolivorans DSM 14421</name>
    <dbReference type="NCBI Taxonomy" id="1423739"/>
    <lineage>
        <taxon>Bacteria</taxon>
        <taxon>Bacillati</taxon>
        <taxon>Bacillota</taxon>
        <taxon>Bacilli</taxon>
        <taxon>Lactobacillales</taxon>
        <taxon>Lactobacillaceae</taxon>
        <taxon>Lentilactobacillus</taxon>
    </lineage>
</organism>
<feature type="region of interest" description="Disordered" evidence="3">
    <location>
        <begin position="1"/>
        <end position="51"/>
    </location>
</feature>
<comment type="similarity">
    <text evidence="1">Belongs to the short-chain dehydrogenases/reductases (SDR) family.</text>
</comment>
<evidence type="ECO:0000256" key="1">
    <source>
        <dbReference type="ARBA" id="ARBA00006484"/>
    </source>
</evidence>